<name>E9D1Z6_COCPS</name>
<dbReference type="HOGENOM" id="CLU_2145649_0_0_1"/>
<reference evidence="3" key="2">
    <citation type="submission" date="2010-03" db="EMBL/GenBank/DDBJ databases">
        <title>The genome sequence of Coccidioides posadasii strain Silveira.</title>
        <authorList>
            <consortium name="The Broad Institute Genome Sequencing Center for Infectious Disease"/>
            <person name="Neafsey D."/>
            <person name="Orbach M."/>
            <person name="Henn M.R."/>
            <person name="Cole G.T."/>
            <person name="Galgiani J."/>
            <person name="Gardner M.J."/>
            <person name="Kirkland T.N."/>
            <person name="Taylor J.W."/>
            <person name="Young S.K."/>
            <person name="Zeng Q."/>
            <person name="Koehrsen M."/>
            <person name="Alvarado L."/>
            <person name="Berlin A."/>
            <person name="Borenstein D."/>
            <person name="Chapman S.B."/>
            <person name="Chen Z."/>
            <person name="Engels R."/>
            <person name="Freedman E."/>
            <person name="Gellesch M."/>
            <person name="Goldberg J."/>
            <person name="Griggs A."/>
            <person name="Gujja S."/>
            <person name="Heilman E."/>
            <person name="Heiman D."/>
            <person name="Howarth C."/>
            <person name="Jen D."/>
            <person name="Larson L."/>
            <person name="Mehta T."/>
            <person name="Neiman D."/>
            <person name="Park D."/>
            <person name="Pearson M."/>
            <person name="Richards J."/>
            <person name="Roberts A."/>
            <person name="Saif S."/>
            <person name="Shea T."/>
            <person name="Shenoy N."/>
            <person name="Sisk P."/>
            <person name="Stolte C."/>
            <person name="Sykes S."/>
            <person name="Walk T."/>
            <person name="White J."/>
            <person name="Yandava C."/>
            <person name="Haas B."/>
            <person name="Nusbaum C."/>
            <person name="Birren B."/>
        </authorList>
    </citation>
    <scope>NUCLEOTIDE SEQUENCE [LARGE SCALE GENOMIC DNA]</scope>
    <source>
        <strain evidence="3">RMSCC 757 / Silveira</strain>
    </source>
</reference>
<organism evidence="3">
    <name type="scientific">Coccidioides posadasii (strain RMSCC 757 / Silveira)</name>
    <name type="common">Valley fever fungus</name>
    <dbReference type="NCBI Taxonomy" id="443226"/>
    <lineage>
        <taxon>Eukaryota</taxon>
        <taxon>Fungi</taxon>
        <taxon>Dikarya</taxon>
        <taxon>Ascomycota</taxon>
        <taxon>Pezizomycotina</taxon>
        <taxon>Eurotiomycetes</taxon>
        <taxon>Eurotiomycetidae</taxon>
        <taxon>Onygenales</taxon>
        <taxon>Onygenaceae</taxon>
        <taxon>Coccidioides</taxon>
    </lineage>
</organism>
<gene>
    <name evidence="2" type="ORF">CPSG_03594</name>
</gene>
<accession>E9D1Z6</accession>
<feature type="region of interest" description="Disordered" evidence="1">
    <location>
        <begin position="83"/>
        <end position="112"/>
    </location>
</feature>
<dbReference type="Proteomes" id="UP000002497">
    <property type="component" value="Unassembled WGS sequence"/>
</dbReference>
<evidence type="ECO:0000313" key="3">
    <source>
        <dbReference type="Proteomes" id="UP000002497"/>
    </source>
</evidence>
<evidence type="ECO:0000313" key="2">
    <source>
        <dbReference type="EMBL" id="EFW19210.1"/>
    </source>
</evidence>
<protein>
    <submittedName>
        <fullName evidence="2">Predicted protein</fullName>
    </submittedName>
</protein>
<reference evidence="3" key="1">
    <citation type="journal article" date="2010" name="Genome Res.">
        <title>Population genomic sequencing of Coccidioides fungi reveals recent hybridization and transposon control.</title>
        <authorList>
            <person name="Neafsey D.E."/>
            <person name="Barker B.M."/>
            <person name="Sharpton T.J."/>
            <person name="Stajich J.E."/>
            <person name="Park D.J."/>
            <person name="Whiston E."/>
            <person name="Hung C.-Y."/>
            <person name="McMahan C."/>
            <person name="White J."/>
            <person name="Sykes S."/>
            <person name="Heiman D."/>
            <person name="Young S."/>
            <person name="Zeng Q."/>
            <person name="Abouelleil A."/>
            <person name="Aftuck L."/>
            <person name="Bessette D."/>
            <person name="Brown A."/>
            <person name="FitzGerald M."/>
            <person name="Lui A."/>
            <person name="Macdonald J.P."/>
            <person name="Priest M."/>
            <person name="Orbach M.J."/>
            <person name="Galgiani J.N."/>
            <person name="Kirkland T.N."/>
            <person name="Cole G.T."/>
            <person name="Birren B.W."/>
            <person name="Henn M.R."/>
            <person name="Taylor J.W."/>
            <person name="Rounsley S.D."/>
        </authorList>
    </citation>
    <scope>NUCLEOTIDE SEQUENCE [LARGE SCALE GENOMIC DNA]</scope>
    <source>
        <strain evidence="3">RMSCC 757 / Silveira</strain>
    </source>
</reference>
<sequence>MPSQIMFIPAHLSSAKHPTPRFEKQFLTSLQPSLDQAQSAPILMSISIDLGRKPIPDDSQTDDWWESDTMVDKKAPVKTVNVQPELEREKEKNKISNRHACRSPFPAKSDPC</sequence>
<dbReference type="VEuPathDB" id="FungiDB:CPSG_03594"/>
<dbReference type="EMBL" id="GL636490">
    <property type="protein sequence ID" value="EFW19210.1"/>
    <property type="molecule type" value="Genomic_DNA"/>
</dbReference>
<keyword evidence="3" id="KW-1185">Reference proteome</keyword>
<feature type="compositionally biased region" description="Basic and acidic residues" evidence="1">
    <location>
        <begin position="85"/>
        <end position="94"/>
    </location>
</feature>
<dbReference type="VEuPathDB" id="FungiDB:D8B26_007468"/>
<proteinExistence type="predicted"/>
<dbReference type="AlphaFoldDB" id="E9D1Z6"/>
<evidence type="ECO:0000256" key="1">
    <source>
        <dbReference type="SAM" id="MobiDB-lite"/>
    </source>
</evidence>